<dbReference type="AlphaFoldDB" id="A0AAD8CQK4"/>
<evidence type="ECO:0000256" key="1">
    <source>
        <dbReference type="ARBA" id="ARBA00004123"/>
    </source>
</evidence>
<dbReference type="Gene3D" id="1.20.5.170">
    <property type="match status" value="1"/>
</dbReference>
<evidence type="ECO:0000313" key="15">
    <source>
        <dbReference type="EMBL" id="KAK1155349.1"/>
    </source>
</evidence>
<dbReference type="PROSITE" id="PS00036">
    <property type="entry name" value="BZIP_BASIC"/>
    <property type="match status" value="1"/>
</dbReference>
<keyword evidence="8" id="KW-0010">Activator</keyword>
<feature type="region of interest" description="Disordered" evidence="12">
    <location>
        <begin position="158"/>
        <end position="224"/>
    </location>
</feature>
<keyword evidence="4" id="KW-0678">Repressor</keyword>
<keyword evidence="5" id="KW-0805">Transcription regulation</keyword>
<evidence type="ECO:0000256" key="5">
    <source>
        <dbReference type="ARBA" id="ARBA00023015"/>
    </source>
</evidence>
<comment type="similarity">
    <text evidence="2">Belongs to the bZIP family.</text>
</comment>
<organism evidence="15 16">
    <name type="scientific">Acipenser oxyrinchus oxyrinchus</name>
    <dbReference type="NCBI Taxonomy" id="40147"/>
    <lineage>
        <taxon>Eukaryota</taxon>
        <taxon>Metazoa</taxon>
        <taxon>Chordata</taxon>
        <taxon>Craniata</taxon>
        <taxon>Vertebrata</taxon>
        <taxon>Euteleostomi</taxon>
        <taxon>Actinopterygii</taxon>
        <taxon>Chondrostei</taxon>
        <taxon>Acipenseriformes</taxon>
        <taxon>Acipenseridae</taxon>
        <taxon>Acipenser</taxon>
    </lineage>
</organism>
<dbReference type="GO" id="GO:0001228">
    <property type="term" value="F:DNA-binding transcription activator activity, RNA polymerase II-specific"/>
    <property type="evidence" value="ECO:0007669"/>
    <property type="project" value="TreeGrafter"/>
</dbReference>
<evidence type="ECO:0000259" key="14">
    <source>
        <dbReference type="PROSITE" id="PS50217"/>
    </source>
</evidence>
<feature type="domain" description="BZIP" evidence="14">
    <location>
        <begin position="239"/>
        <end position="302"/>
    </location>
</feature>
<keyword evidence="10" id="KW-0539">Nucleus</keyword>
<evidence type="ECO:0000256" key="7">
    <source>
        <dbReference type="ARBA" id="ARBA00023125"/>
    </source>
</evidence>
<proteinExistence type="inferred from homology"/>
<keyword evidence="13" id="KW-0732">Signal</keyword>
<evidence type="ECO:0000256" key="2">
    <source>
        <dbReference type="ARBA" id="ARBA00007163"/>
    </source>
</evidence>
<dbReference type="CDD" id="cd14692">
    <property type="entry name" value="bZIP_ATF4"/>
    <property type="match status" value="1"/>
</dbReference>
<keyword evidence="9" id="KW-0804">Transcription</keyword>
<evidence type="ECO:0000256" key="6">
    <source>
        <dbReference type="ARBA" id="ARBA00023108"/>
    </source>
</evidence>
<dbReference type="InterPro" id="IPR046347">
    <property type="entry name" value="bZIP_sf"/>
</dbReference>
<keyword evidence="16" id="KW-1185">Reference proteome</keyword>
<evidence type="ECO:0000256" key="8">
    <source>
        <dbReference type="ARBA" id="ARBA00023159"/>
    </source>
</evidence>
<evidence type="ECO:0000256" key="4">
    <source>
        <dbReference type="ARBA" id="ARBA00022491"/>
    </source>
</evidence>
<dbReference type="EMBL" id="JAGXEW010000031">
    <property type="protein sequence ID" value="KAK1155349.1"/>
    <property type="molecule type" value="Genomic_DNA"/>
</dbReference>
<dbReference type="SMART" id="SM00338">
    <property type="entry name" value="BRLZ"/>
    <property type="match status" value="1"/>
</dbReference>
<dbReference type="GO" id="GO:0042981">
    <property type="term" value="P:regulation of apoptotic process"/>
    <property type="evidence" value="ECO:0007669"/>
    <property type="project" value="UniProtKB-ARBA"/>
</dbReference>
<dbReference type="FunFam" id="1.20.5.170:FF:000021">
    <property type="entry name" value="Cyclic AMP-dependent transcription factor ATF-4"/>
    <property type="match status" value="1"/>
</dbReference>
<evidence type="ECO:0000256" key="10">
    <source>
        <dbReference type="ARBA" id="ARBA00023242"/>
    </source>
</evidence>
<feature type="chain" id="PRO_5042144898" description="Cyclic AMP-dependent transcription factor ATF-4" evidence="13">
    <location>
        <begin position="19"/>
        <end position="317"/>
    </location>
</feature>
<evidence type="ECO:0000256" key="12">
    <source>
        <dbReference type="SAM" id="MobiDB-lite"/>
    </source>
</evidence>
<sequence length="317" mass="34612">MAFVILTLLSLSSPPLSPLLSEDAFSGMDWMAQKMDLSELDLDSLMDPCDSGALPSPPEDLLSSLGGGCDLDLGLGGYLASFTAEPHSDPSFIPEPPAEPELEPPVAVETIREAGFVSEPLPSSSTPALEGQVEGHPSFSLELGSEVDIDAAQETRTEPALLLWKDETQLETQETEPMEGYCSSDTDSGRGSSCGSPERSPPSSSSSEPRRAAAKPYSRPTREALEVCVSLSGHVKSADRRKMKKMEQNKTAATRYRQKKRSELDRLRGEREALEEKNRVLGEKAEAIATEIRYLTELMREVREARDRRLQQGKGSQ</sequence>
<dbReference type="GO" id="GO:1990589">
    <property type="term" value="C:ATF4-CREB1 transcription factor complex"/>
    <property type="evidence" value="ECO:0007669"/>
    <property type="project" value="TreeGrafter"/>
</dbReference>
<name>A0AAD8CQK4_ACIOX</name>
<dbReference type="Pfam" id="PF00170">
    <property type="entry name" value="bZIP_1"/>
    <property type="match status" value="1"/>
</dbReference>
<protein>
    <recommendedName>
        <fullName evidence="3">Cyclic AMP-dependent transcription factor ATF-4</fullName>
    </recommendedName>
    <alternativeName>
        <fullName evidence="11">Activating transcription factor 4</fullName>
    </alternativeName>
</protein>
<dbReference type="GO" id="GO:0000977">
    <property type="term" value="F:RNA polymerase II transcription regulatory region sequence-specific DNA binding"/>
    <property type="evidence" value="ECO:0007669"/>
    <property type="project" value="TreeGrafter"/>
</dbReference>
<feature type="compositionally biased region" description="Basic and acidic residues" evidence="12">
    <location>
        <begin position="236"/>
        <end position="248"/>
    </location>
</feature>
<gene>
    <name evidence="15" type="primary">atf4</name>
    <name evidence="15" type="ORF">AOXY_G27130</name>
</gene>
<dbReference type="Proteomes" id="UP001230051">
    <property type="component" value="Unassembled WGS sequence"/>
</dbReference>
<dbReference type="PROSITE" id="PS50217">
    <property type="entry name" value="BZIP"/>
    <property type="match status" value="1"/>
</dbReference>
<evidence type="ECO:0000256" key="3">
    <source>
        <dbReference type="ARBA" id="ARBA00018846"/>
    </source>
</evidence>
<keyword evidence="7" id="KW-0238">DNA-binding</keyword>
<comment type="caution">
    <text evidence="15">The sequence shown here is derived from an EMBL/GenBank/DDBJ whole genome shotgun (WGS) entry which is preliminary data.</text>
</comment>
<dbReference type="GO" id="GO:1990590">
    <property type="term" value="C:ATF1-ATF4 transcription factor complex"/>
    <property type="evidence" value="ECO:0007669"/>
    <property type="project" value="TreeGrafter"/>
</dbReference>
<evidence type="ECO:0000256" key="13">
    <source>
        <dbReference type="SAM" id="SignalP"/>
    </source>
</evidence>
<evidence type="ECO:0000313" key="16">
    <source>
        <dbReference type="Proteomes" id="UP001230051"/>
    </source>
</evidence>
<dbReference type="SUPFAM" id="SSF57959">
    <property type="entry name" value="Leucine zipper domain"/>
    <property type="match status" value="1"/>
</dbReference>
<feature type="compositionally biased region" description="Low complexity" evidence="12">
    <location>
        <begin position="189"/>
        <end position="207"/>
    </location>
</feature>
<evidence type="ECO:0000256" key="11">
    <source>
        <dbReference type="ARBA" id="ARBA00032136"/>
    </source>
</evidence>
<comment type="subcellular location">
    <subcellularLocation>
        <location evidence="1">Nucleus</location>
    </subcellularLocation>
</comment>
<dbReference type="InterPro" id="IPR004827">
    <property type="entry name" value="bZIP"/>
</dbReference>
<reference evidence="15" key="1">
    <citation type="submission" date="2022-02" db="EMBL/GenBank/DDBJ databases">
        <title>Atlantic sturgeon de novo genome assembly.</title>
        <authorList>
            <person name="Stock M."/>
            <person name="Klopp C."/>
            <person name="Guiguen Y."/>
            <person name="Cabau C."/>
            <person name="Parinello H."/>
            <person name="Santidrian Yebra-Pimentel E."/>
            <person name="Kuhl H."/>
            <person name="Dirks R.P."/>
            <person name="Guessner J."/>
            <person name="Wuertz S."/>
            <person name="Du K."/>
            <person name="Schartl M."/>
        </authorList>
    </citation>
    <scope>NUCLEOTIDE SEQUENCE</scope>
    <source>
        <strain evidence="15">STURGEONOMICS-FGT-2020</strain>
        <tissue evidence="15">Whole blood</tissue>
    </source>
</reference>
<dbReference type="PANTHER" id="PTHR13044">
    <property type="entry name" value="ACTIVATING TRANSCRIPTION FACTOR ATF 4/5"/>
    <property type="match status" value="1"/>
</dbReference>
<keyword evidence="6" id="KW-0090">Biological rhythms</keyword>
<feature type="region of interest" description="Disordered" evidence="12">
    <location>
        <begin position="236"/>
        <end position="269"/>
    </location>
</feature>
<dbReference type="GO" id="GO:0048511">
    <property type="term" value="P:rhythmic process"/>
    <property type="evidence" value="ECO:0007669"/>
    <property type="project" value="UniProtKB-KW"/>
</dbReference>
<feature type="signal peptide" evidence="13">
    <location>
        <begin position="1"/>
        <end position="18"/>
    </location>
</feature>
<evidence type="ECO:0000256" key="9">
    <source>
        <dbReference type="ARBA" id="ARBA00023163"/>
    </source>
</evidence>
<accession>A0AAD8CQK4</accession>
<dbReference type="PANTHER" id="PTHR13044:SF2">
    <property type="entry name" value="CYCLIC AMP-DEPENDENT TRANSCRIPTION FACTOR ATF-4"/>
    <property type="match status" value="1"/>
</dbReference>